<evidence type="ECO:0000259" key="4">
    <source>
        <dbReference type="PROSITE" id="PS50949"/>
    </source>
</evidence>
<dbReference type="PANTHER" id="PTHR43537:SF20">
    <property type="entry name" value="HTH-TYPE TRANSCRIPTIONAL REPRESSOR GLAR"/>
    <property type="match status" value="1"/>
</dbReference>
<keyword evidence="1" id="KW-0805">Transcription regulation</keyword>
<dbReference type="InterPro" id="IPR011711">
    <property type="entry name" value="GntR_C"/>
</dbReference>
<evidence type="ECO:0000256" key="2">
    <source>
        <dbReference type="ARBA" id="ARBA00023125"/>
    </source>
</evidence>
<dbReference type="Pfam" id="PF00392">
    <property type="entry name" value="GntR"/>
    <property type="match status" value="1"/>
</dbReference>
<keyword evidence="3" id="KW-0804">Transcription</keyword>
<dbReference type="PANTHER" id="PTHR43537">
    <property type="entry name" value="TRANSCRIPTIONAL REGULATOR, GNTR FAMILY"/>
    <property type="match status" value="1"/>
</dbReference>
<organism evidence="5 6">
    <name type="scientific">Cypionkella sinensis</name>
    <dbReference type="NCBI Taxonomy" id="1756043"/>
    <lineage>
        <taxon>Bacteria</taxon>
        <taxon>Pseudomonadati</taxon>
        <taxon>Pseudomonadota</taxon>
        <taxon>Alphaproteobacteria</taxon>
        <taxon>Rhodobacterales</taxon>
        <taxon>Paracoccaceae</taxon>
        <taxon>Cypionkella</taxon>
    </lineage>
</organism>
<evidence type="ECO:0000313" key="6">
    <source>
        <dbReference type="Proteomes" id="UP001595547"/>
    </source>
</evidence>
<dbReference type="SMART" id="SM00895">
    <property type="entry name" value="FCD"/>
    <property type="match status" value="1"/>
</dbReference>
<keyword evidence="6" id="KW-1185">Reference proteome</keyword>
<dbReference type="EMBL" id="JBHRTO010000001">
    <property type="protein sequence ID" value="MFC3181888.1"/>
    <property type="molecule type" value="Genomic_DNA"/>
</dbReference>
<accession>A0ABV7J6X6</accession>
<keyword evidence="2" id="KW-0238">DNA-binding</keyword>
<evidence type="ECO:0000313" key="5">
    <source>
        <dbReference type="EMBL" id="MFC3181888.1"/>
    </source>
</evidence>
<name>A0ABV7J6X6_9RHOB</name>
<reference evidence="6" key="1">
    <citation type="journal article" date="2019" name="Int. J. Syst. Evol. Microbiol.">
        <title>The Global Catalogue of Microorganisms (GCM) 10K type strain sequencing project: providing services to taxonomists for standard genome sequencing and annotation.</title>
        <authorList>
            <consortium name="The Broad Institute Genomics Platform"/>
            <consortium name="The Broad Institute Genome Sequencing Center for Infectious Disease"/>
            <person name="Wu L."/>
            <person name="Ma J."/>
        </authorList>
    </citation>
    <scope>NUCLEOTIDE SEQUENCE [LARGE SCALE GENOMIC DNA]</scope>
    <source>
        <strain evidence="6">KCTC 52039</strain>
    </source>
</reference>
<dbReference type="InterPro" id="IPR036390">
    <property type="entry name" value="WH_DNA-bd_sf"/>
</dbReference>
<dbReference type="SUPFAM" id="SSF46785">
    <property type="entry name" value="Winged helix' DNA-binding domain"/>
    <property type="match status" value="1"/>
</dbReference>
<dbReference type="SUPFAM" id="SSF48008">
    <property type="entry name" value="GntR ligand-binding domain-like"/>
    <property type="match status" value="1"/>
</dbReference>
<dbReference type="InterPro" id="IPR000524">
    <property type="entry name" value="Tscrpt_reg_HTH_GntR"/>
</dbReference>
<dbReference type="InterPro" id="IPR036388">
    <property type="entry name" value="WH-like_DNA-bd_sf"/>
</dbReference>
<dbReference type="Pfam" id="PF07729">
    <property type="entry name" value="FCD"/>
    <property type="match status" value="1"/>
</dbReference>
<dbReference type="Gene3D" id="1.20.120.530">
    <property type="entry name" value="GntR ligand-binding domain-like"/>
    <property type="match status" value="1"/>
</dbReference>
<gene>
    <name evidence="5" type="ORF">ACFOGH_12870</name>
</gene>
<evidence type="ECO:0000256" key="3">
    <source>
        <dbReference type="ARBA" id="ARBA00023163"/>
    </source>
</evidence>
<proteinExistence type="predicted"/>
<dbReference type="Proteomes" id="UP001595547">
    <property type="component" value="Unassembled WGS sequence"/>
</dbReference>
<protein>
    <submittedName>
        <fullName evidence="5">FCD domain-containing protein</fullName>
    </submittedName>
</protein>
<dbReference type="PROSITE" id="PS50949">
    <property type="entry name" value="HTH_GNTR"/>
    <property type="match status" value="1"/>
</dbReference>
<dbReference type="RefSeq" id="WP_380073470.1">
    <property type="nucleotide sequence ID" value="NZ_JBHRTO010000001.1"/>
</dbReference>
<dbReference type="SMART" id="SM00345">
    <property type="entry name" value="HTH_GNTR"/>
    <property type="match status" value="1"/>
</dbReference>
<feature type="domain" description="HTH gntR-type" evidence="4">
    <location>
        <begin position="1"/>
        <end position="68"/>
    </location>
</feature>
<dbReference type="InterPro" id="IPR008920">
    <property type="entry name" value="TF_FadR/GntR_C"/>
</dbReference>
<sequence length="225" mass="25119">MTLAETAYDALRRDIVRGVLAPGKPLRMAQLSERYGMGFSPLREALNRLQAERLVTSIALRGFSVAPLSMAEMWDTINTRVLIEQRALRLAMAQGGDDWETGIVSALHSLTLQSTRAAEGGADEQKLLEDRHHGFHLALIAGCGSSWLLEFFQRLYAEAERYRYPMLQQRNVENHRDIQAEHAALAKATLARDADLACDLLAEHYLRTARFIEAQMTAAPQAQSA</sequence>
<comment type="caution">
    <text evidence="5">The sequence shown here is derived from an EMBL/GenBank/DDBJ whole genome shotgun (WGS) entry which is preliminary data.</text>
</comment>
<dbReference type="Gene3D" id="1.10.10.10">
    <property type="entry name" value="Winged helix-like DNA-binding domain superfamily/Winged helix DNA-binding domain"/>
    <property type="match status" value="1"/>
</dbReference>
<evidence type="ECO:0000256" key="1">
    <source>
        <dbReference type="ARBA" id="ARBA00023015"/>
    </source>
</evidence>